<comment type="function">
    <text evidence="1 12">Subunit of the oligosaccharyl transferase (OST) complex that catalyzes the initial transfer of a defined glycan (Glc(3)Man(9)GlcNAc(2) in eukaryotes) from the lipid carrier dolichol-pyrophosphate to an asparagine residue within an Asn-X-Ser/Thr consensus motif in nascent polypeptide chains, the first step in protein N-glycosylation. N-glycosylation occurs cotranslationally and the complex associates with the Sec61 complex at the channel-forming translocon complex that mediates protein translocation across the endoplasmic reticulum (ER). All subunits are required for a maximal enzyme activity.</text>
</comment>
<feature type="transmembrane region" description="Helical" evidence="12">
    <location>
        <begin position="462"/>
        <end position="482"/>
    </location>
</feature>
<evidence type="ECO:0000313" key="17">
    <source>
        <dbReference type="Proteomes" id="UP000887565"/>
    </source>
</evidence>
<dbReference type="InterPro" id="IPR055375">
    <property type="entry name" value="Ribophorin_II_2nd"/>
</dbReference>
<evidence type="ECO:0000256" key="7">
    <source>
        <dbReference type="ARBA" id="ARBA00022729"/>
    </source>
</evidence>
<keyword evidence="6 12" id="KW-0812">Transmembrane</keyword>
<dbReference type="AlphaFoldDB" id="A0A915JYJ6"/>
<organism evidence="17 18">
    <name type="scientific">Romanomermis culicivorax</name>
    <name type="common">Nematode worm</name>
    <dbReference type="NCBI Taxonomy" id="13658"/>
    <lineage>
        <taxon>Eukaryota</taxon>
        <taxon>Metazoa</taxon>
        <taxon>Ecdysozoa</taxon>
        <taxon>Nematoda</taxon>
        <taxon>Enoplea</taxon>
        <taxon>Dorylaimia</taxon>
        <taxon>Mermithida</taxon>
        <taxon>Mermithoidea</taxon>
        <taxon>Mermithidae</taxon>
        <taxon>Romanomermis</taxon>
    </lineage>
</organism>
<feature type="domain" description="Ribophorin II C-terminal" evidence="16">
    <location>
        <begin position="519"/>
        <end position="564"/>
    </location>
</feature>
<evidence type="ECO:0000256" key="9">
    <source>
        <dbReference type="ARBA" id="ARBA00022989"/>
    </source>
</evidence>
<evidence type="ECO:0000256" key="8">
    <source>
        <dbReference type="ARBA" id="ARBA00022824"/>
    </source>
</evidence>
<dbReference type="Pfam" id="PF23860">
    <property type="entry name" value="Ribophorin_II_3rd"/>
    <property type="match status" value="1"/>
</dbReference>
<comment type="subunit">
    <text evidence="11">Component of the oligosaccharyltransferase (OST) complex. OST exists in two different complex forms which contain common core subunits RPN1, RPN2, OST48, OST4, DAD1 and TMEM258, either STT3A or STT3B as catalytic subunits, and form-specific accessory subunits. STT3A complex assembly occurs through the formation of 3 subcomplexes. Subcomplex 1 contains RPN1 and TMEM258, subcomplex 2 contains the STT3A-specific subunits STT3A, DC2/OSTC, and KCP2 as well as the core subunit OST4, and subcomplex 3 contains RPN2, DAD1, and OST48. The STT3A complex can form stable complexes with the Sec61 complex or with both the Sec61 and TRAP complexes. Interacts with DDI2. Interacts with TMEM35A/NACHO.</text>
</comment>
<keyword evidence="9 12" id="KW-1133">Transmembrane helix</keyword>
<evidence type="ECO:0000256" key="11">
    <source>
        <dbReference type="ARBA" id="ARBA00046750"/>
    </source>
</evidence>
<dbReference type="InterPro" id="IPR055374">
    <property type="entry name" value="Ribophorin_II_3rd"/>
</dbReference>
<protein>
    <recommendedName>
        <fullName evidence="5 12">Dolichyl-diphosphooligosaccharide--protein glycosyltransferase subunit 2</fullName>
    </recommendedName>
    <alternativeName>
        <fullName evidence="12">Ribophorin-2</fullName>
    </alternativeName>
</protein>
<name>A0A915JYJ6_ROMCU</name>
<dbReference type="Proteomes" id="UP000887565">
    <property type="component" value="Unplaced"/>
</dbReference>
<keyword evidence="8 12" id="KW-0256">Endoplasmic reticulum</keyword>
<evidence type="ECO:0000313" key="18">
    <source>
        <dbReference type="WBParaSite" id="nRc.2.0.1.t31154-RA"/>
    </source>
</evidence>
<dbReference type="PANTHER" id="PTHR12640:SF0">
    <property type="entry name" value="DOLICHYL-DIPHOSPHOOLIGOSACCHARIDE--PROTEIN GLYCOSYLTRANSFERASE SUBUNIT 2"/>
    <property type="match status" value="1"/>
</dbReference>
<proteinExistence type="inferred from homology"/>
<feature type="transmembrane region" description="Helical" evidence="12">
    <location>
        <begin position="488"/>
        <end position="509"/>
    </location>
</feature>
<feature type="domain" description="Ribophorin II C-terminal" evidence="16">
    <location>
        <begin position="447"/>
        <end position="502"/>
    </location>
</feature>
<accession>A0A915JYJ6</accession>
<feature type="domain" description="Ribophorin II N-terminal" evidence="13">
    <location>
        <begin position="12"/>
        <end position="173"/>
    </location>
</feature>
<evidence type="ECO:0000256" key="1">
    <source>
        <dbReference type="ARBA" id="ARBA00002791"/>
    </source>
</evidence>
<dbReference type="InterPro" id="IPR008814">
    <property type="entry name" value="Swp1"/>
</dbReference>
<dbReference type="PANTHER" id="PTHR12640">
    <property type="entry name" value="RIBOPHORIN II"/>
    <property type="match status" value="1"/>
</dbReference>
<dbReference type="Pfam" id="PF23861">
    <property type="entry name" value="Ribophorin_II_2nd"/>
    <property type="match status" value="1"/>
</dbReference>
<sequence>MIHDAGLIKPHKINLPKGHDTISSVIADAKSPASDLYKAVFSARKLQIKIDNAKLSAALQSAMKKDDSALNLSYIFHAAALLEEVPVDIFVSKTEDCVAQADEIDNKFLQFEGGISATAFTVSGIYLLAQRAKKSPTIKSEEVIKLSNFLVARKGVKLARPAYYVLQALQILTTNPYHVPVVVSKVGSSDVSSKQPSIKIRFTDLLGKSLDQSLTVVCNVAEKVSTKTSLFTKKQLKHDASNKLYELNIIESKPSVGFYNLKLSATSTDKRFVGNDQIDMTIKATTEITVENTQLALIDREQSATASNTIKVPSFSKLSTRLDADQHQKMIISFVVKDKSTNAAMKVHQTFIIFTHVESSREIIFIAECDANKMYTFDVDFSKSAKDFDYQSGKYTIRLILGDFVANNPIDWVMAEIHLKFPVQEIVEKSTVEHITFQKKPEIVHMFRPAEKRPSRIVSDSFTILVLLPLLVLFIMWLRIGINISNFQFNLCTIGFHVGLASKSFYSVFSNTPSRCSRFTGIFGLYFVFWLQLNMFQTLKYLAAIACFTFLTGNRVLKSMAERRKTKTE</sequence>
<feature type="domain" description="Ribophorin II second" evidence="15">
    <location>
        <begin position="181"/>
        <end position="283"/>
    </location>
</feature>
<reference evidence="18" key="1">
    <citation type="submission" date="2022-11" db="UniProtKB">
        <authorList>
            <consortium name="WormBaseParasite"/>
        </authorList>
    </citation>
    <scope>IDENTIFICATION</scope>
</reference>
<evidence type="ECO:0000256" key="3">
    <source>
        <dbReference type="ARBA" id="ARBA00004922"/>
    </source>
</evidence>
<dbReference type="InterPro" id="IPR056790">
    <property type="entry name" value="Ribophorin_II_C"/>
</dbReference>
<evidence type="ECO:0000259" key="16">
    <source>
        <dbReference type="Pfam" id="PF25147"/>
    </source>
</evidence>
<dbReference type="InterPro" id="IPR055373">
    <property type="entry name" value="Ribophorin_II_N"/>
</dbReference>
<evidence type="ECO:0000256" key="5">
    <source>
        <dbReference type="ARBA" id="ARBA00017612"/>
    </source>
</evidence>
<evidence type="ECO:0000259" key="15">
    <source>
        <dbReference type="Pfam" id="PF23861"/>
    </source>
</evidence>
<comment type="subcellular location">
    <subcellularLocation>
        <location evidence="2 12">Endoplasmic reticulum membrane</location>
        <topology evidence="2 12">Multi-pass membrane protein</topology>
    </subcellularLocation>
</comment>
<feature type="domain" description="Ribophorin II third" evidence="14">
    <location>
        <begin position="292"/>
        <end position="419"/>
    </location>
</feature>
<evidence type="ECO:0000256" key="12">
    <source>
        <dbReference type="RuleBase" id="RU366029"/>
    </source>
</evidence>
<dbReference type="Pfam" id="PF25147">
    <property type="entry name" value="Ribophorin_II_C"/>
    <property type="match status" value="2"/>
</dbReference>
<keyword evidence="17" id="KW-1185">Reference proteome</keyword>
<dbReference type="OMA" id="QEHETIY"/>
<evidence type="ECO:0000256" key="10">
    <source>
        <dbReference type="ARBA" id="ARBA00023136"/>
    </source>
</evidence>
<dbReference type="GO" id="GO:0006487">
    <property type="term" value="P:protein N-linked glycosylation"/>
    <property type="evidence" value="ECO:0007669"/>
    <property type="project" value="UniProtKB-UniRule"/>
</dbReference>
<keyword evidence="10 12" id="KW-0472">Membrane</keyword>
<dbReference type="WBParaSite" id="nRc.2.0.1.t31154-RA">
    <property type="protein sequence ID" value="nRc.2.0.1.t31154-RA"/>
    <property type="gene ID" value="nRc.2.0.1.g31154"/>
</dbReference>
<dbReference type="GO" id="GO:0008250">
    <property type="term" value="C:oligosaccharyltransferase complex"/>
    <property type="evidence" value="ECO:0007669"/>
    <property type="project" value="UniProtKB-UniRule"/>
</dbReference>
<evidence type="ECO:0000259" key="13">
    <source>
        <dbReference type="Pfam" id="PF05817"/>
    </source>
</evidence>
<feature type="transmembrane region" description="Helical" evidence="12">
    <location>
        <begin position="539"/>
        <end position="557"/>
    </location>
</feature>
<evidence type="ECO:0000256" key="2">
    <source>
        <dbReference type="ARBA" id="ARBA00004477"/>
    </source>
</evidence>
<comment type="similarity">
    <text evidence="4 12">Belongs to the SWP1 family.</text>
</comment>
<keyword evidence="7" id="KW-0732">Signal</keyword>
<comment type="pathway">
    <text evidence="3 12">Protein modification; protein glycosylation.</text>
</comment>
<evidence type="ECO:0000259" key="14">
    <source>
        <dbReference type="Pfam" id="PF23860"/>
    </source>
</evidence>
<dbReference type="Pfam" id="PF05817">
    <property type="entry name" value="Ribophorin_II"/>
    <property type="match status" value="1"/>
</dbReference>
<evidence type="ECO:0000256" key="6">
    <source>
        <dbReference type="ARBA" id="ARBA00022692"/>
    </source>
</evidence>
<evidence type="ECO:0000256" key="4">
    <source>
        <dbReference type="ARBA" id="ARBA00009038"/>
    </source>
</evidence>